<dbReference type="AlphaFoldDB" id="A0A2K8UA90"/>
<evidence type="ECO:0000313" key="2">
    <source>
        <dbReference type="EMBL" id="AUB82503.1"/>
    </source>
</evidence>
<dbReference type="KEGG" id="tsy:THSYN_17165"/>
<gene>
    <name evidence="2" type="ORF">THSYN_17165</name>
</gene>
<dbReference type="OrthoDB" id="4051290at2"/>
<dbReference type="EMBL" id="CP020370">
    <property type="protein sequence ID" value="AUB82503.1"/>
    <property type="molecule type" value="Genomic_DNA"/>
</dbReference>
<keyword evidence="3" id="KW-1185">Reference proteome</keyword>
<feature type="domain" description="Double-GTPase 2" evidence="1">
    <location>
        <begin position="308"/>
        <end position="478"/>
    </location>
</feature>
<dbReference type="RefSeq" id="WP_100920229.1">
    <property type="nucleotide sequence ID" value="NZ_CP020370.1"/>
</dbReference>
<evidence type="ECO:0000259" key="1">
    <source>
        <dbReference type="Pfam" id="PF19993"/>
    </source>
</evidence>
<protein>
    <recommendedName>
        <fullName evidence="1">Double-GTPase 2 domain-containing protein</fullName>
    </recommendedName>
</protein>
<dbReference type="SUPFAM" id="SSF52540">
    <property type="entry name" value="P-loop containing nucleoside triphosphate hydrolases"/>
    <property type="match status" value="1"/>
</dbReference>
<evidence type="ECO:0000313" key="3">
    <source>
        <dbReference type="Proteomes" id="UP000232638"/>
    </source>
</evidence>
<sequence>MTDLEQLWSWPALAGLPRRPPPLTCEHGVLGRESGGAPAFQWLAASPGCSGPTSDLARELALGAEDVVRDTLLWHSRAGLHQAVRCWAPQHQGRPPVLEREKQVLEWARPADLPAALGALVLLPLAADRDDSAWRDGVLDPFAGRLFFTLAPTAIPPAALTPAALAQTIRTGTAELRRRCEEGVLADLYARLLAGHRGVYPARELEPLGPAALAALLLPLPRDLADRLSLLGWLPSTTQDPGPLDRQWDLILGGDAAAPPPSGEPAPGAALRARALSMAQAILGNDPRALPQAAPARAPTPIPTKLTLWGPSGSGKTVFLGQLYWQLSGSRQDDWVVYPGETGLDFLELMRDTMYSRNAFPPGTTLGSALAIVCHLVHRHTGERVTLALEDRAGADYEGLHQEVQERLLAADGIILLLDPKRQDDRVFNEVSHTFERLLLAAGRVAQQDPRPVAVCVTKADELIETPDDYRCALTDPAGFAAAHIDQRLHHYLETRFARFALFPVSAAGVRMRFGAIEPVVFYDELLRPRINCGQPFNLLAPIDWLIRQVAV</sequence>
<proteinExistence type="predicted"/>
<dbReference type="InterPro" id="IPR027417">
    <property type="entry name" value="P-loop_NTPase"/>
</dbReference>
<organism evidence="2 3">
    <name type="scientific">Candidatus Thiodictyon syntrophicum</name>
    <dbReference type="NCBI Taxonomy" id="1166950"/>
    <lineage>
        <taxon>Bacteria</taxon>
        <taxon>Pseudomonadati</taxon>
        <taxon>Pseudomonadota</taxon>
        <taxon>Gammaproteobacteria</taxon>
        <taxon>Chromatiales</taxon>
        <taxon>Chromatiaceae</taxon>
        <taxon>Thiodictyon</taxon>
    </lineage>
</organism>
<dbReference type="InterPro" id="IPR045528">
    <property type="entry name" value="DO-GTPase2"/>
</dbReference>
<dbReference type="Pfam" id="PF19993">
    <property type="entry name" value="DO-GTPase2"/>
    <property type="match status" value="1"/>
</dbReference>
<reference evidence="2 3" key="1">
    <citation type="submission" date="2017-03" db="EMBL/GenBank/DDBJ databases">
        <title>Complete genome sequence of Candidatus 'Thiodictyon syntrophicum' sp. nov. strain Cad16T, a photolithoautotroph purple sulfur bacterium isolated from an alpine meromictic lake.</title>
        <authorList>
            <person name="Luedin S.M."/>
            <person name="Pothier J.F."/>
            <person name="Danza F."/>
            <person name="Storelli N."/>
            <person name="Wittwer M."/>
            <person name="Tonolla M."/>
        </authorList>
    </citation>
    <scope>NUCLEOTIDE SEQUENCE [LARGE SCALE GENOMIC DNA]</scope>
    <source>
        <strain evidence="2 3">Cad16T</strain>
    </source>
</reference>
<dbReference type="Proteomes" id="UP000232638">
    <property type="component" value="Chromosome"/>
</dbReference>
<name>A0A2K8UA90_9GAMM</name>
<accession>A0A2K8UA90</accession>